<dbReference type="Proteomes" id="UP000253919">
    <property type="component" value="Unassembled WGS sequence"/>
</dbReference>
<evidence type="ECO:0000313" key="1">
    <source>
        <dbReference type="EMBL" id="RDC65376.1"/>
    </source>
</evidence>
<evidence type="ECO:0000313" key="2">
    <source>
        <dbReference type="Proteomes" id="UP000253919"/>
    </source>
</evidence>
<sequence>MAKVYCLKVPAAIKTLTLRYVPPSKKENKASTSGKNAAYMDLAGNCFTNKPDTGIIIGGYIIWEAGADGPDEPQIRY</sequence>
<dbReference type="AlphaFoldDB" id="A0A369QQ15"/>
<accession>A0A369QQ15</accession>
<reference evidence="1 2" key="1">
    <citation type="submission" date="2018-04" db="EMBL/GenBank/DDBJ databases">
        <title>Adhaeribacter sp. HMF7616 genome sequencing and assembly.</title>
        <authorList>
            <person name="Kang H."/>
            <person name="Kang J."/>
            <person name="Cha I."/>
            <person name="Kim H."/>
            <person name="Joh K."/>
        </authorList>
    </citation>
    <scope>NUCLEOTIDE SEQUENCE [LARGE SCALE GENOMIC DNA]</scope>
    <source>
        <strain evidence="1 2">HMF7616</strain>
    </source>
</reference>
<proteinExistence type="predicted"/>
<dbReference type="RefSeq" id="WP_115374391.1">
    <property type="nucleotide sequence ID" value="NZ_QASA01000001.1"/>
</dbReference>
<gene>
    <name evidence="1" type="ORF">AHMF7616_04006</name>
</gene>
<dbReference type="EMBL" id="QASA01000001">
    <property type="protein sequence ID" value="RDC65376.1"/>
    <property type="molecule type" value="Genomic_DNA"/>
</dbReference>
<comment type="caution">
    <text evidence="1">The sequence shown here is derived from an EMBL/GenBank/DDBJ whole genome shotgun (WGS) entry which is preliminary data.</text>
</comment>
<dbReference type="OrthoDB" id="9916766at2"/>
<organism evidence="1 2">
    <name type="scientific">Adhaeribacter pallidiroseus</name>
    <dbReference type="NCBI Taxonomy" id="2072847"/>
    <lineage>
        <taxon>Bacteria</taxon>
        <taxon>Pseudomonadati</taxon>
        <taxon>Bacteroidota</taxon>
        <taxon>Cytophagia</taxon>
        <taxon>Cytophagales</taxon>
        <taxon>Hymenobacteraceae</taxon>
        <taxon>Adhaeribacter</taxon>
    </lineage>
</organism>
<protein>
    <submittedName>
        <fullName evidence="1">Uncharacterized protein</fullName>
    </submittedName>
</protein>
<name>A0A369QQ15_9BACT</name>
<keyword evidence="2" id="KW-1185">Reference proteome</keyword>